<evidence type="ECO:0000313" key="9">
    <source>
        <dbReference type="EMBL" id="EWM30326.1"/>
    </source>
</evidence>
<feature type="compositionally biased region" description="Acidic residues" evidence="7">
    <location>
        <begin position="119"/>
        <end position="128"/>
    </location>
</feature>
<feature type="compositionally biased region" description="Acidic residues" evidence="7">
    <location>
        <begin position="387"/>
        <end position="398"/>
    </location>
</feature>
<evidence type="ECO:0000313" key="10">
    <source>
        <dbReference type="Proteomes" id="UP000019335"/>
    </source>
</evidence>
<comment type="pathway">
    <text evidence="1">Protein modification; protein neddylation.</text>
</comment>
<evidence type="ECO:0000256" key="3">
    <source>
        <dbReference type="ARBA" id="ARBA00022741"/>
    </source>
</evidence>
<gene>
    <name evidence="9" type="ORF">Naga_100003g79</name>
</gene>
<keyword evidence="10" id="KW-1185">Reference proteome</keyword>
<dbReference type="InterPro" id="IPR050113">
    <property type="entry name" value="Ub_conjugating_enzyme"/>
</dbReference>
<dbReference type="InterPro" id="IPR016135">
    <property type="entry name" value="UBQ-conjugating_enzyme/RWD"/>
</dbReference>
<feature type="compositionally biased region" description="Basic residues" evidence="7">
    <location>
        <begin position="146"/>
        <end position="166"/>
    </location>
</feature>
<dbReference type="EMBL" id="AZIL01000038">
    <property type="protein sequence ID" value="EWM30326.1"/>
    <property type="molecule type" value="Genomic_DNA"/>
</dbReference>
<dbReference type="Gene3D" id="3.10.110.10">
    <property type="entry name" value="Ubiquitin Conjugating Enzyme"/>
    <property type="match status" value="1"/>
</dbReference>
<dbReference type="SUPFAM" id="SSF54495">
    <property type="entry name" value="UBC-like"/>
    <property type="match status" value="1"/>
</dbReference>
<comment type="caution">
    <text evidence="9">The sequence shown here is derived from an EMBL/GenBank/DDBJ whole genome shotgun (WGS) entry which is preliminary data.</text>
</comment>
<dbReference type="PROSITE" id="PS50127">
    <property type="entry name" value="UBC_2"/>
    <property type="match status" value="1"/>
</dbReference>
<feature type="region of interest" description="Disordered" evidence="7">
    <location>
        <begin position="258"/>
        <end position="321"/>
    </location>
</feature>
<dbReference type="CDD" id="cd23794">
    <property type="entry name" value="UBCc_UBE2F_UBE2M"/>
    <property type="match status" value="1"/>
</dbReference>
<keyword evidence="5" id="KW-0067">ATP-binding</keyword>
<feature type="active site" description="Glycyl thioester intermediate" evidence="6">
    <location>
        <position position="738"/>
    </location>
</feature>
<feature type="region of interest" description="Disordered" evidence="7">
    <location>
        <begin position="553"/>
        <end position="576"/>
    </location>
</feature>
<feature type="compositionally biased region" description="Gly residues" evidence="7">
    <location>
        <begin position="295"/>
        <end position="304"/>
    </location>
</feature>
<name>W7UC14_9STRA</name>
<feature type="region of interest" description="Disordered" evidence="7">
    <location>
        <begin position="607"/>
        <end position="636"/>
    </location>
</feature>
<evidence type="ECO:0000256" key="2">
    <source>
        <dbReference type="ARBA" id="ARBA00022679"/>
    </source>
</evidence>
<evidence type="ECO:0000259" key="8">
    <source>
        <dbReference type="PROSITE" id="PS50127"/>
    </source>
</evidence>
<dbReference type="Pfam" id="PF00179">
    <property type="entry name" value="UQ_con"/>
    <property type="match status" value="1"/>
</dbReference>
<evidence type="ECO:0000256" key="5">
    <source>
        <dbReference type="ARBA" id="ARBA00022840"/>
    </source>
</evidence>
<dbReference type="InterPro" id="IPR023313">
    <property type="entry name" value="UBQ-conjugating_AS"/>
</dbReference>
<dbReference type="OrthoDB" id="3592703at2759"/>
<dbReference type="GO" id="GO:0005524">
    <property type="term" value="F:ATP binding"/>
    <property type="evidence" value="ECO:0007669"/>
    <property type="project" value="UniProtKB-KW"/>
</dbReference>
<dbReference type="PANTHER" id="PTHR24067">
    <property type="entry name" value="UBIQUITIN-CONJUGATING ENZYME E2"/>
    <property type="match status" value="1"/>
</dbReference>
<dbReference type="AlphaFoldDB" id="W7UC14"/>
<dbReference type="GO" id="GO:0019788">
    <property type="term" value="F:NEDD8 transferase activity"/>
    <property type="evidence" value="ECO:0007669"/>
    <property type="project" value="UniProtKB-ARBA"/>
</dbReference>
<proteinExistence type="predicted"/>
<feature type="compositionally biased region" description="Basic and acidic residues" evidence="7">
    <location>
        <begin position="553"/>
        <end position="574"/>
    </location>
</feature>
<dbReference type="PROSITE" id="PS00183">
    <property type="entry name" value="UBC_1"/>
    <property type="match status" value="1"/>
</dbReference>
<accession>W7UC14</accession>
<dbReference type="FunFam" id="3.10.110.10:FF:000005">
    <property type="entry name" value="NEDD8-conjugating enzyme Ubc12"/>
    <property type="match status" value="1"/>
</dbReference>
<feature type="region of interest" description="Disordered" evidence="7">
    <location>
        <begin position="119"/>
        <end position="177"/>
    </location>
</feature>
<feature type="domain" description="UBC core" evidence="8">
    <location>
        <begin position="656"/>
        <end position="800"/>
    </location>
</feature>
<sequence length="809" mass="89090">MIVVDLQSKEIVKFCRLQVMLRGISLPGLSDRGPLRWTAASLGGLRNIRQGSRGGDKDVQEFLEEAVTPRGAQGPRSGAGRGSGSYERFIKTYKETVLTEEDKRFKTWSNWKDQLEDFENDGQEDLSGGEEGYLGSMVDMESSGRGAKKGRGRGRSVRGRSVRRSRGGRDEEGGEDVGSYFDWTEGSLFIPDLVVREGDEGGTVSDRIRVEDDLQLRLNKLLWRRLKLRARDLDQHVPRAYRRGRAVQRAMAEARAREARAGTGIPGAKGAGLEVQSGTGEDGLGTVRETRETSGGPGSRGQVGEGLQEGSPEPVAGGVAPALDPDIQVVKRLNQARTLEAIEDEIGRLMVEGKVDVEMEEEQIRARRLQARARRMSSGEYDHGEDIDGGGEEEEGDGEERQGSKMDDWTRIHVQDLEEAVGEEVPTLDADEEGFEAFREYAEQLIEAGGVIEYRSTRAGKYDREMALPAPLATGRALEQALRRDRTAVEKVSASKHRFGGKEKGTAPMSASDFEASAACAWLALNKNVSMGDTTRMELSGALATTLQRLQEKPGRLERVRAHDKKQASRGDRRNRFHRMLRAKKKKEEEAAAAAAAAAKIDVDGGSSSSVAVEAGEREKAHDGGAPATENGTVSIMGIGGKSVKAAQSKGRRRQPAELRIQKDLAEVELGTAATLIFPNPNDLTDFIVEVSPESGFWTGAKFTFTFRFPAEYPHTPPKVTCQTRILHPNIDWEGNVCLNILREEWKPILDVNAIIYGLLHLFAEPNPDDPLNKEAAELFRADARQFERVVKQTLRGLSYQGHTFERLL</sequence>
<keyword evidence="3" id="KW-0547">Nucleotide-binding</keyword>
<keyword evidence="4" id="KW-0833">Ubl conjugation pathway</keyword>
<evidence type="ECO:0000256" key="6">
    <source>
        <dbReference type="PROSITE-ProRule" id="PRU10133"/>
    </source>
</evidence>
<evidence type="ECO:0000256" key="7">
    <source>
        <dbReference type="SAM" id="MobiDB-lite"/>
    </source>
</evidence>
<evidence type="ECO:0000256" key="1">
    <source>
        <dbReference type="ARBA" id="ARBA00005032"/>
    </source>
</evidence>
<dbReference type="SMART" id="SM00212">
    <property type="entry name" value="UBCc"/>
    <property type="match status" value="1"/>
</dbReference>
<keyword evidence="2" id="KW-0808">Transferase</keyword>
<reference evidence="9 10" key="1">
    <citation type="journal article" date="2014" name="Mol. Plant">
        <title>Chromosome Scale Genome Assembly and Transcriptome Profiling of Nannochloropsis gaditana in Nitrogen Depletion.</title>
        <authorList>
            <person name="Corteggiani Carpinelli E."/>
            <person name="Telatin A."/>
            <person name="Vitulo N."/>
            <person name="Forcato C."/>
            <person name="D'Angelo M."/>
            <person name="Schiavon R."/>
            <person name="Vezzi A."/>
            <person name="Giacometti G.M."/>
            <person name="Morosinotto T."/>
            <person name="Valle G."/>
        </authorList>
    </citation>
    <scope>NUCLEOTIDE SEQUENCE [LARGE SCALE GENOMIC DNA]</scope>
    <source>
        <strain evidence="9 10">B-31</strain>
    </source>
</reference>
<dbReference type="InterPro" id="IPR000608">
    <property type="entry name" value="UBC"/>
</dbReference>
<protein>
    <submittedName>
        <fullName evidence="9">Ubiquitin-conjugating enzyme catalytic domain protein</fullName>
    </submittedName>
</protein>
<feature type="region of interest" description="Disordered" evidence="7">
    <location>
        <begin position="372"/>
        <end position="406"/>
    </location>
</feature>
<feature type="region of interest" description="Disordered" evidence="7">
    <location>
        <begin position="65"/>
        <end position="84"/>
    </location>
</feature>
<evidence type="ECO:0000256" key="4">
    <source>
        <dbReference type="ARBA" id="ARBA00022786"/>
    </source>
</evidence>
<dbReference type="Proteomes" id="UP000019335">
    <property type="component" value="Chromosome 1"/>
</dbReference>
<organism evidence="9 10">
    <name type="scientific">Nannochloropsis gaditana</name>
    <dbReference type="NCBI Taxonomy" id="72520"/>
    <lineage>
        <taxon>Eukaryota</taxon>
        <taxon>Sar</taxon>
        <taxon>Stramenopiles</taxon>
        <taxon>Ochrophyta</taxon>
        <taxon>Eustigmatophyceae</taxon>
        <taxon>Eustigmatales</taxon>
        <taxon>Monodopsidaceae</taxon>
        <taxon>Nannochloropsis</taxon>
    </lineage>
</organism>